<evidence type="ECO:0000313" key="2">
    <source>
        <dbReference type="EMBL" id="PWN86439.1"/>
    </source>
</evidence>
<feature type="region of interest" description="Disordered" evidence="1">
    <location>
        <begin position="121"/>
        <end position="162"/>
    </location>
</feature>
<evidence type="ECO:0000256" key="1">
    <source>
        <dbReference type="SAM" id="MobiDB-lite"/>
    </source>
</evidence>
<protein>
    <submittedName>
        <fullName evidence="2">Uncharacterized protein</fullName>
    </submittedName>
</protein>
<feature type="region of interest" description="Disordered" evidence="1">
    <location>
        <begin position="182"/>
        <end position="206"/>
    </location>
</feature>
<reference evidence="2" key="1">
    <citation type="journal article" date="2018" name="Mol. Biol. Evol.">
        <title>Broad Genomic Sampling Reveals a Smut Pathogenic Ancestry of the Fungal Clade Ustilaginomycotina.</title>
        <authorList>
            <person name="Kijpornyongpan T."/>
            <person name="Mondo S.J."/>
            <person name="Barry K."/>
            <person name="Sandor L."/>
            <person name="Lee J."/>
            <person name="Lipzen A."/>
            <person name="Pangilinan J."/>
            <person name="LaButti K."/>
            <person name="Hainaut M."/>
            <person name="Henrissat B."/>
            <person name="Grigoriev I.V."/>
            <person name="Spatafora J.W."/>
            <person name="Aime M.C."/>
        </authorList>
    </citation>
    <scope>NUCLEOTIDE SEQUENCE [LARGE SCALE GENOMIC DNA]</scope>
    <source>
        <strain evidence="2">MCA 4198</strain>
    </source>
</reference>
<feature type="compositionally biased region" description="Basic and acidic residues" evidence="1">
    <location>
        <begin position="135"/>
        <end position="155"/>
    </location>
</feature>
<feature type="non-terminal residue" evidence="2">
    <location>
        <position position="206"/>
    </location>
</feature>
<name>A0A316YAU8_9BASI</name>
<dbReference type="EMBL" id="KZ819649">
    <property type="protein sequence ID" value="PWN86439.1"/>
    <property type="molecule type" value="Genomic_DNA"/>
</dbReference>
<proteinExistence type="predicted"/>
<evidence type="ECO:0000313" key="3">
    <source>
        <dbReference type="Proteomes" id="UP000245768"/>
    </source>
</evidence>
<dbReference type="AlphaFoldDB" id="A0A316YAU8"/>
<dbReference type="GeneID" id="37042115"/>
<sequence>MDWFVRSHPARRQTRALQLGSVEPMVGRFEKYKSEQIIFFCVPHSTRGGFDNAVDKSVRHFAQEGCNVITQLQVSRNASKYAPVTLDNNNDGDTFMEAAGHGDGARETHGFGFDEADTLINESPEQQPGTYPKTVKKDKAPTKKKEAQSLTERRSTLATMDSSSQHFQALMHLAGDPAFVLRRIQQQQQQQQHGSLEPEQGYDPPR</sequence>
<keyword evidence="3" id="KW-1185">Reference proteome</keyword>
<dbReference type="InParanoid" id="A0A316YAU8"/>
<gene>
    <name evidence="2" type="ORF">FA10DRAFT_263362</name>
</gene>
<organism evidence="2 3">
    <name type="scientific">Acaromyces ingoldii</name>
    <dbReference type="NCBI Taxonomy" id="215250"/>
    <lineage>
        <taxon>Eukaryota</taxon>
        <taxon>Fungi</taxon>
        <taxon>Dikarya</taxon>
        <taxon>Basidiomycota</taxon>
        <taxon>Ustilaginomycotina</taxon>
        <taxon>Exobasidiomycetes</taxon>
        <taxon>Exobasidiales</taxon>
        <taxon>Cryptobasidiaceae</taxon>
        <taxon>Acaromyces</taxon>
    </lineage>
</organism>
<accession>A0A316YAU8</accession>
<dbReference type="RefSeq" id="XP_025373637.1">
    <property type="nucleotide sequence ID" value="XM_025520199.1"/>
</dbReference>
<dbReference type="Proteomes" id="UP000245768">
    <property type="component" value="Unassembled WGS sequence"/>
</dbReference>